<dbReference type="EMBL" id="JACHVU010000006">
    <property type="protein sequence ID" value="MBB2991698.1"/>
    <property type="molecule type" value="Genomic_DNA"/>
</dbReference>
<dbReference type="RefSeq" id="WP_183469629.1">
    <property type="nucleotide sequence ID" value="NZ_JACHVU010000006.1"/>
</dbReference>
<keyword evidence="4" id="KW-1185">Reference proteome</keyword>
<feature type="region of interest" description="Disordered" evidence="1">
    <location>
        <begin position="70"/>
        <end position="170"/>
    </location>
</feature>
<keyword evidence="2" id="KW-0812">Transmembrane</keyword>
<gene>
    <name evidence="3" type="ORF">FHR72_003183</name>
</gene>
<keyword evidence="2" id="KW-0472">Membrane</keyword>
<dbReference type="Proteomes" id="UP000550501">
    <property type="component" value="Unassembled WGS sequence"/>
</dbReference>
<comment type="caution">
    <text evidence="3">The sequence shown here is derived from an EMBL/GenBank/DDBJ whole genome shotgun (WGS) entry which is preliminary data.</text>
</comment>
<evidence type="ECO:0000256" key="1">
    <source>
        <dbReference type="SAM" id="MobiDB-lite"/>
    </source>
</evidence>
<evidence type="ECO:0008006" key="5">
    <source>
        <dbReference type="Google" id="ProtNLM"/>
    </source>
</evidence>
<reference evidence="3 4" key="1">
    <citation type="submission" date="2020-08" db="EMBL/GenBank/DDBJ databases">
        <title>The Agave Microbiome: Exploring the role of microbial communities in plant adaptations to desert environments.</title>
        <authorList>
            <person name="Partida-Martinez L.P."/>
        </authorList>
    </citation>
    <scope>NUCLEOTIDE SEQUENCE [LARGE SCALE GENOMIC DNA]</scope>
    <source>
        <strain evidence="3 4">AT2.18</strain>
    </source>
</reference>
<proteinExistence type="predicted"/>
<evidence type="ECO:0000256" key="2">
    <source>
        <dbReference type="SAM" id="Phobius"/>
    </source>
</evidence>
<dbReference type="AlphaFoldDB" id="A0A839Q640"/>
<feature type="compositionally biased region" description="Low complexity" evidence="1">
    <location>
        <begin position="85"/>
        <end position="117"/>
    </location>
</feature>
<organism evidence="3 4">
    <name type="scientific">Mycolicibacterium iranicum</name>
    <name type="common">Mycobacterium iranicum</name>
    <dbReference type="NCBI Taxonomy" id="912594"/>
    <lineage>
        <taxon>Bacteria</taxon>
        <taxon>Bacillati</taxon>
        <taxon>Actinomycetota</taxon>
        <taxon>Actinomycetes</taxon>
        <taxon>Mycobacteriales</taxon>
        <taxon>Mycobacteriaceae</taxon>
        <taxon>Mycolicibacterium</taxon>
    </lineage>
</organism>
<name>A0A839Q640_MYCIR</name>
<accession>A0A839Q640</accession>
<feature type="compositionally biased region" description="Low complexity" evidence="1">
    <location>
        <begin position="145"/>
        <end position="170"/>
    </location>
</feature>
<sequence length="170" mass="18175">MRLIRKRDGDGRGWPHYILGGRMRASTAGLIVAFIALFWVNQNYQPTPPAPAVDPAQQVVPPGFVPDPNYTWVPRTNVQTREPEYTTTTRRPTTTTTTTTEPVPSSTVTPPETSTSPIVPGIPFGPTTTVIDPDGPGPLSPETFTQAPPTLAPTTVAPPGTVPGTTQPRP</sequence>
<feature type="transmembrane region" description="Helical" evidence="2">
    <location>
        <begin position="21"/>
        <end position="40"/>
    </location>
</feature>
<evidence type="ECO:0000313" key="4">
    <source>
        <dbReference type="Proteomes" id="UP000550501"/>
    </source>
</evidence>
<evidence type="ECO:0000313" key="3">
    <source>
        <dbReference type="EMBL" id="MBB2991698.1"/>
    </source>
</evidence>
<protein>
    <recommendedName>
        <fullName evidence="5">Proline rich protein</fullName>
    </recommendedName>
</protein>
<keyword evidence="2" id="KW-1133">Transmembrane helix</keyword>